<keyword evidence="1" id="KW-0880">Kelch repeat</keyword>
<protein>
    <submittedName>
        <fullName evidence="3">Asuc</fullName>
    </submittedName>
</protein>
<dbReference type="Gene3D" id="2.120.10.80">
    <property type="entry name" value="Kelch-type beta propeller"/>
    <property type="match status" value="2"/>
</dbReference>
<evidence type="ECO:0000313" key="3">
    <source>
        <dbReference type="EMBL" id="KAL0479881.1"/>
    </source>
</evidence>
<name>A0AAW2YSG0_9EUKA</name>
<evidence type="ECO:0000313" key="4">
    <source>
        <dbReference type="Proteomes" id="UP001431209"/>
    </source>
</evidence>
<dbReference type="InterPro" id="IPR015915">
    <property type="entry name" value="Kelch-typ_b-propeller"/>
</dbReference>
<reference evidence="3 4" key="1">
    <citation type="submission" date="2024-03" db="EMBL/GenBank/DDBJ databases">
        <title>The Acrasis kona genome and developmental transcriptomes reveal deep origins of eukaryotic multicellular pathways.</title>
        <authorList>
            <person name="Sheikh S."/>
            <person name="Fu C.-J."/>
            <person name="Brown M.W."/>
            <person name="Baldauf S.L."/>
        </authorList>
    </citation>
    <scope>NUCLEOTIDE SEQUENCE [LARGE SCALE GENOMIC DNA]</scope>
    <source>
        <strain evidence="3 4">ATCC MYA-3509</strain>
    </source>
</reference>
<accession>A0AAW2YSG0</accession>
<organism evidence="3 4">
    <name type="scientific">Acrasis kona</name>
    <dbReference type="NCBI Taxonomy" id="1008807"/>
    <lineage>
        <taxon>Eukaryota</taxon>
        <taxon>Discoba</taxon>
        <taxon>Heterolobosea</taxon>
        <taxon>Tetramitia</taxon>
        <taxon>Eutetramitia</taxon>
        <taxon>Acrasidae</taxon>
        <taxon>Acrasis</taxon>
    </lineage>
</organism>
<dbReference type="Proteomes" id="UP001431209">
    <property type="component" value="Unassembled WGS sequence"/>
</dbReference>
<keyword evidence="2" id="KW-0677">Repeat</keyword>
<dbReference type="SUPFAM" id="SSF117281">
    <property type="entry name" value="Kelch motif"/>
    <property type="match status" value="1"/>
</dbReference>
<comment type="caution">
    <text evidence="3">The sequence shown here is derived from an EMBL/GenBank/DDBJ whole genome shotgun (WGS) entry which is preliminary data.</text>
</comment>
<sequence length="387" mass="43629">MNTDKPRNHVKFSDDNLVDVHLIDNQLPPIVHLSNNRANQSSQSKPETDNNWRISNFVTLQDEPNGFAGHSLSYIVHEEQRGLIVYGGVNTQGDNTSHQSNVYFISQDGKWRNLCTLPEKFFRYDHSTEVSKNHRYAFIFGGAGVDNQPNNETIVFDFEKKNVNFLNVSGSIPSPRVKHASTIVCDHYLIVHGGYDPVNKVHLNDTYSLNLQTREWSAVKIIGNETPTPRSSHSMTPLSTSRFLLLGGLNIDSILIDMWSVQFNPQDNSATWTKSNITEDDIPPLFGHTCHRIDTNLFVLGGCKYEHSTRQLSTLIYELDFKNVTETKSYTSPVTIRNIPCDAPPRMYHSSQVVGKEIIVVGGRLVGVTGNEPNQKYDNGGYVLQHK</sequence>
<proteinExistence type="predicted"/>
<keyword evidence="4" id="KW-1185">Reference proteome</keyword>
<evidence type="ECO:0000256" key="2">
    <source>
        <dbReference type="ARBA" id="ARBA00022737"/>
    </source>
</evidence>
<dbReference type="Pfam" id="PF24681">
    <property type="entry name" value="Kelch_KLHDC2_KLHL20_DRC7"/>
    <property type="match status" value="1"/>
</dbReference>
<dbReference type="EMBL" id="JAOPGA020000605">
    <property type="protein sequence ID" value="KAL0479881.1"/>
    <property type="molecule type" value="Genomic_DNA"/>
</dbReference>
<evidence type="ECO:0000256" key="1">
    <source>
        <dbReference type="ARBA" id="ARBA00022441"/>
    </source>
</evidence>
<dbReference type="PANTHER" id="PTHR46093:SF18">
    <property type="entry name" value="FIBRONECTIN TYPE-III DOMAIN-CONTAINING PROTEIN"/>
    <property type="match status" value="1"/>
</dbReference>
<dbReference type="PANTHER" id="PTHR46093">
    <property type="entry name" value="ACYL-COA-BINDING DOMAIN-CONTAINING PROTEIN 5"/>
    <property type="match status" value="1"/>
</dbReference>
<gene>
    <name evidence="3" type="ORF">AKO1_007358</name>
</gene>
<dbReference type="AlphaFoldDB" id="A0AAW2YSG0"/>